<dbReference type="AlphaFoldDB" id="A0A7Y7XXP1"/>
<accession>A0A7Y7XXP1</accession>
<organism evidence="1 2">
    <name type="scientific">Pseudomonas gingeri</name>
    <dbReference type="NCBI Taxonomy" id="117681"/>
    <lineage>
        <taxon>Bacteria</taxon>
        <taxon>Pseudomonadati</taxon>
        <taxon>Pseudomonadota</taxon>
        <taxon>Gammaproteobacteria</taxon>
        <taxon>Pseudomonadales</taxon>
        <taxon>Pseudomonadaceae</taxon>
        <taxon>Pseudomonas</taxon>
    </lineage>
</organism>
<evidence type="ECO:0000313" key="2">
    <source>
        <dbReference type="Proteomes" id="UP000517547"/>
    </source>
</evidence>
<proteinExistence type="predicted"/>
<dbReference type="Proteomes" id="UP000517547">
    <property type="component" value="Unassembled WGS sequence"/>
</dbReference>
<name>A0A7Y7XXP1_9PSED</name>
<reference evidence="1 2" key="1">
    <citation type="submission" date="2020-04" db="EMBL/GenBank/DDBJ databases">
        <title>Molecular characterization of pseudomonads from Agaricus bisporus reveal novel blotch 2 pathogens in Western Europe.</title>
        <authorList>
            <person name="Taparia T."/>
            <person name="Krijger M."/>
            <person name="Haynes E."/>
            <person name="Elpinstone J.G."/>
            <person name="Noble R."/>
            <person name="Van Der Wolf J."/>
        </authorList>
    </citation>
    <scope>NUCLEOTIDE SEQUENCE [LARGE SCALE GENOMIC DNA]</scope>
    <source>
        <strain evidence="1 2">IPO3738</strain>
    </source>
</reference>
<dbReference type="RefSeq" id="WP_017129380.1">
    <property type="nucleotide sequence ID" value="NZ_JACAQE010000003.1"/>
</dbReference>
<sequence length="101" mass="10916">MITKTLQAKPRVELPDKATVGEVLTLRGPIVNAFSGLYQLHFSKGGDDAPNLVSFDIIDWQTISFIVPNKVGEVTVTGYYATVSAVPEEIQLSGRITIVPA</sequence>
<protein>
    <submittedName>
        <fullName evidence="1">Uncharacterized protein</fullName>
    </submittedName>
</protein>
<evidence type="ECO:0000313" key="1">
    <source>
        <dbReference type="EMBL" id="NWC14229.1"/>
    </source>
</evidence>
<dbReference type="EMBL" id="JACAQE010000003">
    <property type="protein sequence ID" value="NWC14229.1"/>
    <property type="molecule type" value="Genomic_DNA"/>
</dbReference>
<gene>
    <name evidence="1" type="ORF">HX845_11265</name>
</gene>
<comment type="caution">
    <text evidence="1">The sequence shown here is derived from an EMBL/GenBank/DDBJ whole genome shotgun (WGS) entry which is preliminary data.</text>
</comment>